<evidence type="ECO:0000313" key="4">
    <source>
        <dbReference type="Proteomes" id="UP000790347"/>
    </source>
</evidence>
<dbReference type="EMBL" id="ASGP02000002">
    <property type="protein sequence ID" value="KAH9521566.1"/>
    <property type="molecule type" value="Genomic_DNA"/>
</dbReference>
<name>A0A922I3V1_DERFA</name>
<evidence type="ECO:0000313" key="2">
    <source>
        <dbReference type="EMBL" id="KAH7639699.1"/>
    </source>
</evidence>
<evidence type="ECO:0000313" key="3">
    <source>
        <dbReference type="EMBL" id="KAH9521566.1"/>
    </source>
</evidence>
<dbReference type="Proteomes" id="UP000828236">
    <property type="component" value="Unassembled WGS sequence"/>
</dbReference>
<sequence length="186" mass="22457">MNCRQFHSNIDNNTIPINLLNTMNDIDMRINPSSTWDVYFRHYYDMFLQYFSMMDEMRKQSEAQQFNFQQQQLEQSLNTQYWNIDNRKYFDDNRVDNGGGNICYDQITSPSLSSLLPPMKQRIVKSTRKRILISVFDPQSDHEQRESYGQTTTVIDDDDDDDYDKKVYENCKKFKSYNSRNRKKRR</sequence>
<dbReference type="Proteomes" id="UP000790347">
    <property type="component" value="Unassembled WGS sequence"/>
</dbReference>
<reference evidence="3" key="4">
    <citation type="journal article" date="2022" name="Res Sq">
        <title>Comparative Genomics Reveals Insights into the Divergent Evolution of Astigmatic Mites and Household Pest Adaptations.</title>
        <authorList>
            <person name="Xiong Q."/>
            <person name="Wan A.T.-Y."/>
            <person name="Liu X.-Y."/>
            <person name="Fung C.S.-H."/>
            <person name="Xiao X."/>
            <person name="Malainual N."/>
            <person name="Hou J."/>
            <person name="Wang L."/>
            <person name="Wang M."/>
            <person name="Yang K."/>
            <person name="Cui Y."/>
            <person name="Leung E."/>
            <person name="Nong W."/>
            <person name="Shin S.-K."/>
            <person name="Au S."/>
            <person name="Jeong K.Y."/>
            <person name="Chew F.T."/>
            <person name="Hui J."/>
            <person name="Leung T.F."/>
            <person name="Tungtrongchitr A."/>
            <person name="Zhong N."/>
            <person name="Liu Z."/>
            <person name="Tsui S."/>
        </authorList>
    </citation>
    <scope>NUCLEOTIDE SEQUENCE</scope>
    <source>
        <strain evidence="3">Derf</strain>
        <tissue evidence="3">Whole organism</tissue>
    </source>
</reference>
<dbReference type="AlphaFoldDB" id="A0A922I3V1"/>
<protein>
    <submittedName>
        <fullName evidence="3">Uncharacterized protein</fullName>
    </submittedName>
</protein>
<proteinExistence type="predicted"/>
<gene>
    <name evidence="3" type="ORF">DERF_005210</name>
    <name evidence="2" type="ORF">HUG17_3732</name>
</gene>
<reference evidence="3" key="1">
    <citation type="submission" date="2013-05" db="EMBL/GenBank/DDBJ databases">
        <authorList>
            <person name="Yim A.K.Y."/>
            <person name="Chan T.F."/>
            <person name="Ji K.M."/>
            <person name="Liu X.Y."/>
            <person name="Zhou J.W."/>
            <person name="Li R.Q."/>
            <person name="Yang K.Y."/>
            <person name="Li J."/>
            <person name="Li M."/>
            <person name="Law P.T.W."/>
            <person name="Wu Y.L."/>
            <person name="Cai Z.L."/>
            <person name="Qin H."/>
            <person name="Bao Y."/>
            <person name="Leung R.K.K."/>
            <person name="Ng P.K.S."/>
            <person name="Zou J."/>
            <person name="Zhong X.J."/>
            <person name="Ran P.X."/>
            <person name="Zhong N.S."/>
            <person name="Liu Z.G."/>
            <person name="Tsui S.K.W."/>
        </authorList>
    </citation>
    <scope>NUCLEOTIDE SEQUENCE</scope>
    <source>
        <strain evidence="3">Derf</strain>
        <tissue evidence="3">Whole organism</tissue>
    </source>
</reference>
<reference evidence="2" key="3">
    <citation type="journal article" date="2021" name="World Allergy Organ. J.">
        <title>Chromosome-level assembly of Dermatophagoides farinae genome and transcriptome reveals two novel allergens Der f 37 and Der f 39.</title>
        <authorList>
            <person name="Chen J."/>
            <person name="Cai Z."/>
            <person name="Fan D."/>
            <person name="Hu J."/>
            <person name="Hou Y."/>
            <person name="He Y."/>
            <person name="Zhang Z."/>
            <person name="Zhao Z."/>
            <person name="Gao P."/>
            <person name="Hu W."/>
            <person name="Sun J."/>
            <person name="Li J."/>
            <person name="Ji K."/>
        </authorList>
    </citation>
    <scope>NUCLEOTIDE SEQUENCE</scope>
    <source>
        <strain evidence="2">JKM2019</strain>
    </source>
</reference>
<accession>A0A922I3V1</accession>
<comment type="caution">
    <text evidence="3">The sequence shown here is derived from an EMBL/GenBank/DDBJ whole genome shotgun (WGS) entry which is preliminary data.</text>
</comment>
<evidence type="ECO:0000256" key="1">
    <source>
        <dbReference type="SAM" id="MobiDB-lite"/>
    </source>
</evidence>
<keyword evidence="4" id="KW-1185">Reference proteome</keyword>
<reference evidence="2" key="2">
    <citation type="submission" date="2020-06" db="EMBL/GenBank/DDBJ databases">
        <authorList>
            <person name="Ji K."/>
            <person name="Li J."/>
        </authorList>
    </citation>
    <scope>NUCLEOTIDE SEQUENCE</scope>
    <source>
        <strain evidence="2">JKM2019</strain>
        <tissue evidence="2">Whole body</tissue>
    </source>
</reference>
<dbReference type="EMBL" id="SDOV01000007">
    <property type="protein sequence ID" value="KAH7639699.1"/>
    <property type="molecule type" value="Genomic_DNA"/>
</dbReference>
<organism evidence="3 4">
    <name type="scientific">Dermatophagoides farinae</name>
    <name type="common">American house dust mite</name>
    <dbReference type="NCBI Taxonomy" id="6954"/>
    <lineage>
        <taxon>Eukaryota</taxon>
        <taxon>Metazoa</taxon>
        <taxon>Ecdysozoa</taxon>
        <taxon>Arthropoda</taxon>
        <taxon>Chelicerata</taxon>
        <taxon>Arachnida</taxon>
        <taxon>Acari</taxon>
        <taxon>Acariformes</taxon>
        <taxon>Sarcoptiformes</taxon>
        <taxon>Astigmata</taxon>
        <taxon>Psoroptidia</taxon>
        <taxon>Analgoidea</taxon>
        <taxon>Pyroglyphidae</taxon>
        <taxon>Dermatophagoidinae</taxon>
        <taxon>Dermatophagoides</taxon>
    </lineage>
</organism>
<feature type="region of interest" description="Disordered" evidence="1">
    <location>
        <begin position="141"/>
        <end position="162"/>
    </location>
</feature>